<name>A0A953HXM2_9BACT</name>
<evidence type="ECO:0000313" key="3">
    <source>
        <dbReference type="Proteomes" id="UP000753961"/>
    </source>
</evidence>
<dbReference type="Gene3D" id="3.90.920.10">
    <property type="entry name" value="DNA primase, PRIM domain"/>
    <property type="match status" value="1"/>
</dbReference>
<dbReference type="GO" id="GO:0003910">
    <property type="term" value="F:DNA ligase (ATP) activity"/>
    <property type="evidence" value="ECO:0007669"/>
    <property type="project" value="UniProtKB-EC"/>
</dbReference>
<dbReference type="RefSeq" id="WP_222581634.1">
    <property type="nucleotide sequence ID" value="NZ_JAHVHU010000022.1"/>
</dbReference>
<dbReference type="PANTHER" id="PTHR42705:SF2">
    <property type="entry name" value="BIFUNCTIONAL NON-HOMOLOGOUS END JOINING PROTEIN LIGD"/>
    <property type="match status" value="1"/>
</dbReference>
<gene>
    <name evidence="2" type="primary">ligD</name>
    <name evidence="2" type="ORF">KUV50_18175</name>
</gene>
<dbReference type="PANTHER" id="PTHR42705">
    <property type="entry name" value="BIFUNCTIONAL NON-HOMOLOGOUS END JOINING PROTEIN LIGD"/>
    <property type="match status" value="1"/>
</dbReference>
<feature type="domain" description="DNA ligase D polymerase" evidence="1">
    <location>
        <begin position="22"/>
        <end position="269"/>
    </location>
</feature>
<reference evidence="2" key="1">
    <citation type="submission" date="2021-06" db="EMBL/GenBank/DDBJ databases">
        <title>44 bacteria genomes isolated from Dapeng, Shenzhen.</title>
        <authorList>
            <person name="Zheng W."/>
            <person name="Yu S."/>
            <person name="Huang Y."/>
        </authorList>
    </citation>
    <scope>NUCLEOTIDE SEQUENCE</scope>
    <source>
        <strain evidence="2">DP5N28-2</strain>
    </source>
</reference>
<dbReference type="CDD" id="cd04861">
    <property type="entry name" value="LigD_Pol_like"/>
    <property type="match status" value="1"/>
</dbReference>
<evidence type="ECO:0000259" key="1">
    <source>
        <dbReference type="Pfam" id="PF21686"/>
    </source>
</evidence>
<dbReference type="AlphaFoldDB" id="A0A953HXM2"/>
<sequence length="270" mass="31397">MEIAGIKISHPDKIIFPDLGLTKGEMVEYYEKISEYMLPHLKNRPLTLLRFPDGIEAEGFHQKNVFDYFPDFISRVEVPTESGNKMQFYCDSLESLIYFANQGTVSFHTWLARQDRLNEPDKVVFDLDPPDNGDFEEVKESAQLIKKYLRKKGKKPQLMTTGKTGLHIWYPAQRVKTFDERRDVIKSMALELEEMYPELLTTEVRIENRENKIFLDYLRNAYGQTSVCPYSLRSNASAGVATPLEWSELSAIDSADHYTYQNIFRRLGQK</sequence>
<protein>
    <submittedName>
        <fullName evidence="2">Non-homologous end-joining DNA ligase</fullName>
        <ecNumber evidence="2">6.5.1.1</ecNumber>
    </submittedName>
</protein>
<evidence type="ECO:0000313" key="2">
    <source>
        <dbReference type="EMBL" id="MBY5960085.1"/>
    </source>
</evidence>
<accession>A0A953HXM2</accession>
<organism evidence="2 3">
    <name type="scientific">Membranihabitans marinus</name>
    <dbReference type="NCBI Taxonomy" id="1227546"/>
    <lineage>
        <taxon>Bacteria</taxon>
        <taxon>Pseudomonadati</taxon>
        <taxon>Bacteroidota</taxon>
        <taxon>Saprospiria</taxon>
        <taxon>Saprospirales</taxon>
        <taxon>Saprospiraceae</taxon>
        <taxon>Membranihabitans</taxon>
    </lineage>
</organism>
<comment type="caution">
    <text evidence="2">The sequence shown here is derived from an EMBL/GenBank/DDBJ whole genome shotgun (WGS) entry which is preliminary data.</text>
</comment>
<keyword evidence="3" id="KW-1185">Reference proteome</keyword>
<dbReference type="NCBIfam" id="TIGR02778">
    <property type="entry name" value="ligD_pol"/>
    <property type="match status" value="1"/>
</dbReference>
<dbReference type="EC" id="6.5.1.1" evidence="2"/>
<proteinExistence type="predicted"/>
<dbReference type="InterPro" id="IPR014145">
    <property type="entry name" value="LigD_pol_dom"/>
</dbReference>
<keyword evidence="2" id="KW-0436">Ligase</keyword>
<dbReference type="EMBL" id="JAHVHU010000022">
    <property type="protein sequence ID" value="MBY5960085.1"/>
    <property type="molecule type" value="Genomic_DNA"/>
</dbReference>
<dbReference type="Pfam" id="PF21686">
    <property type="entry name" value="LigD_Prim-Pol"/>
    <property type="match status" value="1"/>
</dbReference>
<dbReference type="InterPro" id="IPR052171">
    <property type="entry name" value="NHEJ_LigD"/>
</dbReference>
<dbReference type="Proteomes" id="UP000753961">
    <property type="component" value="Unassembled WGS sequence"/>
</dbReference>